<dbReference type="PANTHER" id="PTHR28259:SF1">
    <property type="entry name" value="FLUORIDE EXPORT PROTEIN 1-RELATED"/>
    <property type="match status" value="1"/>
</dbReference>
<dbReference type="PANTHER" id="PTHR28259">
    <property type="entry name" value="FLUORIDE EXPORT PROTEIN 1-RELATED"/>
    <property type="match status" value="1"/>
</dbReference>
<dbReference type="Pfam" id="PF02537">
    <property type="entry name" value="CRCB"/>
    <property type="match status" value="2"/>
</dbReference>
<dbReference type="OrthoDB" id="409792at2759"/>
<dbReference type="SUPFAM" id="SSF53098">
    <property type="entry name" value="Ribonuclease H-like"/>
    <property type="match status" value="1"/>
</dbReference>
<sequence>MGTRLEDEQLLELEDPLLEVSSTFNRQENRNKLPILLENISCLVHLAVFGILGMLTRYSFQKLFGPSVFGVTSDETALYLDLPSNMVSLSLSLSLTSCYRQSASDGSFLMGWLGVVFRGDISRFSDFLAIGLSTGYLGSLTTFSGWNQKMLDLSVNGKWCVAAFECLIGMFLVAKSISFGIQTAEGFGWLLKQLRKEEGSQSERPCSSINYKWHLAVLVLLLLILGLLWGVNGALLNKWLNDGIRNTTNAQVWLACIVGPPGVWVRWFLARFNGQGLGRNGSMKWIPFGTLIANVSSASMMAGLALLKKVVKTERCEIIATGIQLGFLGCLSTVSTFIAEYHAMIQSERPWRAHVYAAITILLSFGLGTLIYSIPIVWLGFWKVCASLATTLVQYSTWRVGQGNMSFWHENRSNMGVLTETFVEVVPTDPISLKEAADINFNIQGLSDSMISRIRTWYDTRLQSDSDERLWSPSPDGLFSVKSAFSLLWIQAPACPLARHYWAKFLPKKMSVLFWRLLHNAIPVDVRTQDCAISLASGCCCSVHRDTESTDHLFLRGEIAAFLWDRLSPLFGIHRTNYTGLREFISAWFNIAPRKSQLGKLAILFSMAIIWEIWSERNHRRHDEPPVSSASILYRVLQWVRNINPLLRTNSPSPGRLHHILQVCRLSPTPVRRKPPLLLRWSRPPSGFCILNTDGASSTQGAAGGGVIRDDHGILMVAFHRSYGLGSNNLAETRALLDGLLLCQQLGITNFIVKVDSNLVAGWFNRKLAIPWHLSLWWQKIREVTDNLNINLRHTYRELNSPADCMSSLGLSSRSNRILTADFPARLVGWARLDRLGMPYVRFG</sequence>
<dbReference type="Pfam" id="PF13966">
    <property type="entry name" value="zf-RVT"/>
    <property type="match status" value="1"/>
</dbReference>
<feature type="transmembrane region" description="Helical" evidence="9">
    <location>
        <begin position="127"/>
        <end position="147"/>
    </location>
</feature>
<dbReference type="GO" id="GO:0003676">
    <property type="term" value="F:nucleic acid binding"/>
    <property type="evidence" value="ECO:0007669"/>
    <property type="project" value="InterPro"/>
</dbReference>
<dbReference type="InterPro" id="IPR002156">
    <property type="entry name" value="RNaseH_domain"/>
</dbReference>
<evidence type="ECO:0000256" key="1">
    <source>
        <dbReference type="ARBA" id="ARBA00002598"/>
    </source>
</evidence>
<evidence type="ECO:0000256" key="9">
    <source>
        <dbReference type="SAM" id="Phobius"/>
    </source>
</evidence>
<accession>A0A200QMK5</accession>
<dbReference type="InterPro" id="IPR012337">
    <property type="entry name" value="RNaseH-like_sf"/>
</dbReference>
<evidence type="ECO:0000256" key="7">
    <source>
        <dbReference type="ARBA" id="ARBA00035120"/>
    </source>
</evidence>
<dbReference type="InParanoid" id="A0A200QMK5"/>
<dbReference type="Gene3D" id="3.30.420.10">
    <property type="entry name" value="Ribonuclease H-like superfamily/Ribonuclease H"/>
    <property type="match status" value="1"/>
</dbReference>
<evidence type="ECO:0000259" key="11">
    <source>
        <dbReference type="Pfam" id="PF13966"/>
    </source>
</evidence>
<feature type="transmembrane region" description="Helical" evidence="9">
    <location>
        <begin position="353"/>
        <end position="374"/>
    </location>
</feature>
<keyword evidence="6 9" id="KW-0472">Membrane</keyword>
<keyword evidence="5 9" id="KW-1133">Transmembrane helix</keyword>
<comment type="catalytic activity">
    <reaction evidence="8">
        <text>fluoride(in) = fluoride(out)</text>
        <dbReference type="Rhea" id="RHEA:76159"/>
        <dbReference type="ChEBI" id="CHEBI:17051"/>
    </reaction>
    <physiologicalReaction direction="left-to-right" evidence="8">
        <dbReference type="Rhea" id="RHEA:76160"/>
    </physiologicalReaction>
</comment>
<comment type="caution">
    <text evidence="12">The sequence shown here is derived from an EMBL/GenBank/DDBJ whole genome shotgun (WGS) entry which is preliminary data.</text>
</comment>
<comment type="function">
    <text evidence="1">Fluoride channel required for the rapid expulsion of cytoplasmic fluoride.</text>
</comment>
<protein>
    <submittedName>
        <fullName evidence="12">CrcB-like protein</fullName>
    </submittedName>
</protein>
<dbReference type="AlphaFoldDB" id="A0A200QMK5"/>
<organism evidence="12 13">
    <name type="scientific">Macleaya cordata</name>
    <name type="common">Five-seeded plume-poppy</name>
    <name type="synonym">Bocconia cordata</name>
    <dbReference type="NCBI Taxonomy" id="56857"/>
    <lineage>
        <taxon>Eukaryota</taxon>
        <taxon>Viridiplantae</taxon>
        <taxon>Streptophyta</taxon>
        <taxon>Embryophyta</taxon>
        <taxon>Tracheophyta</taxon>
        <taxon>Spermatophyta</taxon>
        <taxon>Magnoliopsida</taxon>
        <taxon>Ranunculales</taxon>
        <taxon>Papaveraceae</taxon>
        <taxon>Papaveroideae</taxon>
        <taxon>Macleaya</taxon>
    </lineage>
</organism>
<keyword evidence="13" id="KW-1185">Reference proteome</keyword>
<dbReference type="InterPro" id="IPR036397">
    <property type="entry name" value="RNaseH_sf"/>
</dbReference>
<dbReference type="STRING" id="56857.A0A200QMK5"/>
<dbReference type="EMBL" id="MVGT01001566">
    <property type="protein sequence ID" value="OVA11679.1"/>
    <property type="molecule type" value="Genomic_DNA"/>
</dbReference>
<evidence type="ECO:0000256" key="2">
    <source>
        <dbReference type="ARBA" id="ARBA00004651"/>
    </source>
</evidence>
<feature type="domain" description="Reverse transcriptase zinc-binding" evidence="11">
    <location>
        <begin position="479"/>
        <end position="564"/>
    </location>
</feature>
<feature type="transmembrane region" description="Helical" evidence="9">
    <location>
        <begin position="167"/>
        <end position="191"/>
    </location>
</feature>
<feature type="transmembrane region" description="Helical" evidence="9">
    <location>
        <begin position="35"/>
        <end position="55"/>
    </location>
</feature>
<dbReference type="CDD" id="cd06222">
    <property type="entry name" value="RNase_H_like"/>
    <property type="match status" value="1"/>
</dbReference>
<dbReference type="GO" id="GO:1903425">
    <property type="term" value="F:fluoride transmembrane transporter activity"/>
    <property type="evidence" value="ECO:0007669"/>
    <property type="project" value="TreeGrafter"/>
</dbReference>
<dbReference type="InterPro" id="IPR044730">
    <property type="entry name" value="RNase_H-like_dom_plant"/>
</dbReference>
<dbReference type="InterPro" id="IPR003691">
    <property type="entry name" value="FluC"/>
</dbReference>
<evidence type="ECO:0000313" key="12">
    <source>
        <dbReference type="EMBL" id="OVA11679.1"/>
    </source>
</evidence>
<gene>
    <name evidence="12" type="ORF">BVC80_8979g30</name>
</gene>
<dbReference type="Proteomes" id="UP000195402">
    <property type="component" value="Unassembled WGS sequence"/>
</dbReference>
<proteinExistence type="inferred from homology"/>
<comment type="similarity">
    <text evidence="7">Belongs to the fluoride channel Fluc/FEX (TC 1.A.43) family.</text>
</comment>
<keyword evidence="4 9" id="KW-0812">Transmembrane</keyword>
<dbReference type="Pfam" id="PF13456">
    <property type="entry name" value="RVT_3"/>
    <property type="match status" value="1"/>
</dbReference>
<feature type="transmembrane region" description="Helical" evidence="9">
    <location>
        <begin position="211"/>
        <end position="230"/>
    </location>
</feature>
<dbReference type="GO" id="GO:0004523">
    <property type="term" value="F:RNA-DNA hybrid ribonuclease activity"/>
    <property type="evidence" value="ECO:0007669"/>
    <property type="project" value="InterPro"/>
</dbReference>
<feature type="domain" description="RNase H type-1" evidence="10">
    <location>
        <begin position="692"/>
        <end position="808"/>
    </location>
</feature>
<dbReference type="InterPro" id="IPR026960">
    <property type="entry name" value="RVT-Znf"/>
</dbReference>
<evidence type="ECO:0000256" key="6">
    <source>
        <dbReference type="ARBA" id="ARBA00023136"/>
    </source>
</evidence>
<evidence type="ECO:0000256" key="3">
    <source>
        <dbReference type="ARBA" id="ARBA00022475"/>
    </source>
</evidence>
<feature type="transmembrane region" description="Helical" evidence="9">
    <location>
        <begin position="250"/>
        <end position="269"/>
    </location>
</feature>
<reference evidence="12 13" key="1">
    <citation type="journal article" date="2017" name="Mol. Plant">
        <title>The Genome of Medicinal Plant Macleaya cordata Provides New Insights into Benzylisoquinoline Alkaloids Metabolism.</title>
        <authorList>
            <person name="Liu X."/>
            <person name="Liu Y."/>
            <person name="Huang P."/>
            <person name="Ma Y."/>
            <person name="Qing Z."/>
            <person name="Tang Q."/>
            <person name="Cao H."/>
            <person name="Cheng P."/>
            <person name="Zheng Y."/>
            <person name="Yuan Z."/>
            <person name="Zhou Y."/>
            <person name="Liu J."/>
            <person name="Tang Z."/>
            <person name="Zhuo Y."/>
            <person name="Zhang Y."/>
            <person name="Yu L."/>
            <person name="Huang J."/>
            <person name="Yang P."/>
            <person name="Peng Q."/>
            <person name="Zhang J."/>
            <person name="Jiang W."/>
            <person name="Zhang Z."/>
            <person name="Lin K."/>
            <person name="Ro D.K."/>
            <person name="Chen X."/>
            <person name="Xiong X."/>
            <person name="Shang Y."/>
            <person name="Huang S."/>
            <person name="Zeng J."/>
        </authorList>
    </citation>
    <scope>NUCLEOTIDE SEQUENCE [LARGE SCALE GENOMIC DNA]</scope>
    <source>
        <strain evidence="13">cv. BLH2017</strain>
        <tissue evidence="12">Root</tissue>
    </source>
</reference>
<dbReference type="GO" id="GO:0005886">
    <property type="term" value="C:plasma membrane"/>
    <property type="evidence" value="ECO:0007669"/>
    <property type="project" value="UniProtKB-SubCell"/>
</dbReference>
<evidence type="ECO:0000256" key="5">
    <source>
        <dbReference type="ARBA" id="ARBA00022989"/>
    </source>
</evidence>
<evidence type="ECO:0000259" key="10">
    <source>
        <dbReference type="Pfam" id="PF13456"/>
    </source>
</evidence>
<feature type="transmembrane region" description="Helical" evidence="9">
    <location>
        <begin position="285"/>
        <end position="306"/>
    </location>
</feature>
<evidence type="ECO:0000256" key="4">
    <source>
        <dbReference type="ARBA" id="ARBA00022692"/>
    </source>
</evidence>
<comment type="subcellular location">
    <subcellularLocation>
        <location evidence="2">Cell membrane</location>
        <topology evidence="2">Multi-pass membrane protein</topology>
    </subcellularLocation>
</comment>
<name>A0A200QMK5_MACCD</name>
<evidence type="ECO:0000313" key="13">
    <source>
        <dbReference type="Proteomes" id="UP000195402"/>
    </source>
</evidence>
<evidence type="ECO:0000256" key="8">
    <source>
        <dbReference type="ARBA" id="ARBA00035585"/>
    </source>
</evidence>
<keyword evidence="3" id="KW-1003">Cell membrane</keyword>